<keyword evidence="1" id="KW-1133">Transmembrane helix</keyword>
<sequence length="360" mass="38364">MNANPEQQAATPLPDETYYRRGEGARRWGSLLLVVGLIWLVFEVMTRGSFLGIGLGFVERSATLPEARYRAERVVVSGLHDRIELVRGSGAEVVLEVTRRGYGWNGASAEHALDGLVPVVTEQDGVLAVEVSRPTTVGAFLGRRPMADLRLRIPEGVAVEAHLTSGDIVVRNVQSDLQLHNISGMISTQGTIGSLTVHNTSGKTEVRDHRGPFAAENMSGTVEAEGRLEAPQVRTVSGSIRLDGANGAVDVRSISGSVELKDARNAQLTLDTTSGTIEAIVALAPAMEHSITTISGGVQLHLLPADDLRLVATTISGDISSNLRFDERNEERRQLSGTIGRGSTQLTVATTSGSIHIDGP</sequence>
<proteinExistence type="predicted"/>
<dbReference type="Proteomes" id="UP000280307">
    <property type="component" value="Unassembled WGS sequence"/>
</dbReference>
<protein>
    <recommendedName>
        <fullName evidence="2">DUF4097 domain-containing protein</fullName>
    </recommendedName>
</protein>
<organism evidence="3 4">
    <name type="scientific">Candidatus Viridilinea halotolerans</name>
    <dbReference type="NCBI Taxonomy" id="2491704"/>
    <lineage>
        <taxon>Bacteria</taxon>
        <taxon>Bacillati</taxon>
        <taxon>Chloroflexota</taxon>
        <taxon>Chloroflexia</taxon>
        <taxon>Chloroflexales</taxon>
        <taxon>Chloroflexineae</taxon>
        <taxon>Oscillochloridaceae</taxon>
        <taxon>Candidatus Viridilinea</taxon>
    </lineage>
</organism>
<comment type="caution">
    <text evidence="3">The sequence shown here is derived from an EMBL/GenBank/DDBJ whole genome shotgun (WGS) entry which is preliminary data.</text>
</comment>
<accession>A0A426TTX3</accession>
<evidence type="ECO:0000259" key="2">
    <source>
        <dbReference type="Pfam" id="PF13349"/>
    </source>
</evidence>
<keyword evidence="1" id="KW-0812">Transmembrane</keyword>
<feature type="domain" description="DUF4097" evidence="2">
    <location>
        <begin position="120"/>
        <end position="302"/>
    </location>
</feature>
<name>A0A426TTX3_9CHLR</name>
<reference evidence="3 4" key="1">
    <citation type="submission" date="2018-12" db="EMBL/GenBank/DDBJ databases">
        <title>Genome Sequence of Candidatus Viridilinea halotolerans isolated from saline sulfide-rich spring.</title>
        <authorList>
            <person name="Grouzdev D.S."/>
            <person name="Burganskaya E.I."/>
            <person name="Krutkina M.S."/>
            <person name="Sukhacheva M.V."/>
            <person name="Gorlenko V.M."/>
        </authorList>
    </citation>
    <scope>NUCLEOTIDE SEQUENCE [LARGE SCALE GENOMIC DNA]</scope>
    <source>
        <strain evidence="3">Chok-6</strain>
    </source>
</reference>
<keyword evidence="1" id="KW-0472">Membrane</keyword>
<evidence type="ECO:0000313" key="4">
    <source>
        <dbReference type="Proteomes" id="UP000280307"/>
    </source>
</evidence>
<dbReference type="Pfam" id="PF13349">
    <property type="entry name" value="DUF4097"/>
    <property type="match status" value="1"/>
</dbReference>
<feature type="transmembrane region" description="Helical" evidence="1">
    <location>
        <begin position="30"/>
        <end position="58"/>
    </location>
</feature>
<evidence type="ECO:0000256" key="1">
    <source>
        <dbReference type="SAM" id="Phobius"/>
    </source>
</evidence>
<dbReference type="InterPro" id="IPR025164">
    <property type="entry name" value="Toastrack_DUF4097"/>
</dbReference>
<dbReference type="EMBL" id="RSAS01000736">
    <property type="protein sequence ID" value="RRR68181.1"/>
    <property type="molecule type" value="Genomic_DNA"/>
</dbReference>
<gene>
    <name evidence="3" type="ORF">EI684_17880</name>
</gene>
<evidence type="ECO:0000313" key="3">
    <source>
        <dbReference type="EMBL" id="RRR68181.1"/>
    </source>
</evidence>
<dbReference type="AlphaFoldDB" id="A0A426TTX3"/>